<dbReference type="Proteomes" id="UP000261905">
    <property type="component" value="Unassembled WGS sequence"/>
</dbReference>
<evidence type="ECO:0008006" key="3">
    <source>
        <dbReference type="Google" id="ProtNLM"/>
    </source>
</evidence>
<protein>
    <recommendedName>
        <fullName evidence="3">DUF2007 domain-containing protein</fullName>
    </recommendedName>
</protein>
<keyword evidence="2" id="KW-1185">Reference proteome</keyword>
<evidence type="ECO:0000313" key="2">
    <source>
        <dbReference type="Proteomes" id="UP000261905"/>
    </source>
</evidence>
<proteinExistence type="predicted"/>
<accession>A0A371P0S9</accession>
<name>A0A371P0S9_9BACL</name>
<comment type="caution">
    <text evidence="1">The sequence shown here is derived from an EMBL/GenBank/DDBJ whole genome shotgun (WGS) entry which is preliminary data.</text>
</comment>
<sequence length="69" mass="7926">MGLFGNRWVAVRTETGSRADVIDRLQALFKSHGIKSKITFEGSALKRIHVPKKETERARELIEAFDKER</sequence>
<gene>
    <name evidence="1" type="ORF">DX130_23515</name>
</gene>
<organism evidence="1 2">
    <name type="scientific">Paenibacillus paeoniae</name>
    <dbReference type="NCBI Taxonomy" id="2292705"/>
    <lineage>
        <taxon>Bacteria</taxon>
        <taxon>Bacillati</taxon>
        <taxon>Bacillota</taxon>
        <taxon>Bacilli</taxon>
        <taxon>Bacillales</taxon>
        <taxon>Paenibacillaceae</taxon>
        <taxon>Paenibacillus</taxon>
    </lineage>
</organism>
<dbReference type="EMBL" id="QUBQ01000007">
    <property type="protein sequence ID" value="REK69481.1"/>
    <property type="molecule type" value="Genomic_DNA"/>
</dbReference>
<evidence type="ECO:0000313" key="1">
    <source>
        <dbReference type="EMBL" id="REK69481.1"/>
    </source>
</evidence>
<dbReference type="OrthoDB" id="2624778at2"/>
<reference evidence="1 2" key="1">
    <citation type="submission" date="2018-08" db="EMBL/GenBank/DDBJ databases">
        <title>Paenibacillus sp. M4BSY-1, whole genome shotgun sequence.</title>
        <authorList>
            <person name="Tuo L."/>
        </authorList>
    </citation>
    <scope>NUCLEOTIDE SEQUENCE [LARGE SCALE GENOMIC DNA]</scope>
    <source>
        <strain evidence="1 2">M4BSY-1</strain>
    </source>
</reference>
<dbReference type="AlphaFoldDB" id="A0A371P0S9"/>
<dbReference type="RefSeq" id="WP_116049545.1">
    <property type="nucleotide sequence ID" value="NZ_QUBQ01000007.1"/>
</dbReference>